<feature type="region of interest" description="Disordered" evidence="3">
    <location>
        <begin position="1"/>
        <end position="26"/>
    </location>
</feature>
<dbReference type="EMBL" id="JAYMYQ010000002">
    <property type="protein sequence ID" value="KAK7351084.1"/>
    <property type="molecule type" value="Genomic_DNA"/>
</dbReference>
<reference evidence="5 6" key="1">
    <citation type="submission" date="2024-01" db="EMBL/GenBank/DDBJ databases">
        <title>The genomes of 5 underutilized Papilionoideae crops provide insights into root nodulation and disease resistanc.</title>
        <authorList>
            <person name="Jiang F."/>
        </authorList>
    </citation>
    <scope>NUCLEOTIDE SEQUENCE [LARGE SCALE GENOMIC DNA]</scope>
    <source>
        <strain evidence="5">LVBAO_FW01</strain>
        <tissue evidence="5">Leaves</tissue>
    </source>
</reference>
<dbReference type="PANTHER" id="PTHR24413">
    <property type="entry name" value="SPECKLE-TYPE POZ PROTEIN"/>
    <property type="match status" value="1"/>
</dbReference>
<sequence>MPPRRLTVSAMARPRGRDSDDESNNDNILRCLSCQEEYDTDDLGTCRECYLEVHETEEDLKSQIEDLKSKLSFLKLPSPILNPYSTDLILLPADEPSPAPIPAHKSVLVSRSPVFKAMLENDMTESRSGTIKISDVSFDTLRAFINYLYTAEAPLDNQLACNLLVLGEKYQVKHLKAHCEQHLIAGMNWDKAIENYAFAYQYNCKQLQQVSLEVIMDNMPSLTQNEYYAVLVDSNPRLIVDIYESYLIKQINSAGGIRL</sequence>
<evidence type="ECO:0000256" key="2">
    <source>
        <dbReference type="ARBA" id="ARBA00004906"/>
    </source>
</evidence>
<evidence type="ECO:0000259" key="4">
    <source>
        <dbReference type="PROSITE" id="PS50097"/>
    </source>
</evidence>
<dbReference type="SMART" id="SM00225">
    <property type="entry name" value="BTB"/>
    <property type="match status" value="1"/>
</dbReference>
<evidence type="ECO:0000256" key="1">
    <source>
        <dbReference type="ARBA" id="ARBA00004184"/>
    </source>
</evidence>
<evidence type="ECO:0000256" key="3">
    <source>
        <dbReference type="SAM" id="MobiDB-lite"/>
    </source>
</evidence>
<dbReference type="Pfam" id="PF00651">
    <property type="entry name" value="BTB"/>
    <property type="match status" value="1"/>
</dbReference>
<dbReference type="InterPro" id="IPR011333">
    <property type="entry name" value="SKP1/BTB/POZ_sf"/>
</dbReference>
<name>A0AAN9MDW1_CANGL</name>
<dbReference type="SUPFAM" id="SSF54695">
    <property type="entry name" value="POZ domain"/>
    <property type="match status" value="1"/>
</dbReference>
<dbReference type="Gene3D" id="1.25.40.420">
    <property type="match status" value="1"/>
</dbReference>
<dbReference type="Gene3D" id="3.30.710.10">
    <property type="entry name" value="Potassium Channel Kv1.1, Chain A"/>
    <property type="match status" value="1"/>
</dbReference>
<comment type="caution">
    <text evidence="5">The sequence shown here is derived from an EMBL/GenBank/DDBJ whole genome shotgun (WGS) entry which is preliminary data.</text>
</comment>
<dbReference type="Proteomes" id="UP001367508">
    <property type="component" value="Unassembled WGS sequence"/>
</dbReference>
<gene>
    <name evidence="5" type="ORF">VNO77_10261</name>
</gene>
<evidence type="ECO:0000313" key="6">
    <source>
        <dbReference type="Proteomes" id="UP001367508"/>
    </source>
</evidence>
<keyword evidence="6" id="KW-1185">Reference proteome</keyword>
<proteinExistence type="predicted"/>
<comment type="pathway">
    <text evidence="2">Protein modification; protein ubiquitination.</text>
</comment>
<organism evidence="5 6">
    <name type="scientific">Canavalia gladiata</name>
    <name type="common">Sword bean</name>
    <name type="synonym">Dolichos gladiatus</name>
    <dbReference type="NCBI Taxonomy" id="3824"/>
    <lineage>
        <taxon>Eukaryota</taxon>
        <taxon>Viridiplantae</taxon>
        <taxon>Streptophyta</taxon>
        <taxon>Embryophyta</taxon>
        <taxon>Tracheophyta</taxon>
        <taxon>Spermatophyta</taxon>
        <taxon>Magnoliopsida</taxon>
        <taxon>eudicotyledons</taxon>
        <taxon>Gunneridae</taxon>
        <taxon>Pentapetalae</taxon>
        <taxon>rosids</taxon>
        <taxon>fabids</taxon>
        <taxon>Fabales</taxon>
        <taxon>Fabaceae</taxon>
        <taxon>Papilionoideae</taxon>
        <taxon>50 kb inversion clade</taxon>
        <taxon>NPAAA clade</taxon>
        <taxon>indigoferoid/millettioid clade</taxon>
        <taxon>Phaseoleae</taxon>
        <taxon>Canavalia</taxon>
    </lineage>
</organism>
<comment type="subcellular location">
    <subcellularLocation>
        <location evidence="1">Endomembrane system</location>
        <topology evidence="1">Peripheral membrane protein</topology>
    </subcellularLocation>
</comment>
<dbReference type="AlphaFoldDB" id="A0AAN9MDW1"/>
<protein>
    <recommendedName>
        <fullName evidence="4">BTB domain-containing protein</fullName>
    </recommendedName>
</protein>
<accession>A0AAN9MDW1</accession>
<dbReference type="PROSITE" id="PS50097">
    <property type="entry name" value="BTB"/>
    <property type="match status" value="1"/>
</dbReference>
<feature type="domain" description="BTB" evidence="4">
    <location>
        <begin position="86"/>
        <end position="157"/>
    </location>
</feature>
<dbReference type="InterPro" id="IPR000210">
    <property type="entry name" value="BTB/POZ_dom"/>
</dbReference>
<dbReference type="GO" id="GO:0012505">
    <property type="term" value="C:endomembrane system"/>
    <property type="evidence" value="ECO:0007669"/>
    <property type="project" value="UniProtKB-SubCell"/>
</dbReference>
<evidence type="ECO:0000313" key="5">
    <source>
        <dbReference type="EMBL" id="KAK7351084.1"/>
    </source>
</evidence>